<comment type="caution">
    <text evidence="1">The sequence shown here is derived from an EMBL/GenBank/DDBJ whole genome shotgun (WGS) entry which is preliminary data.</text>
</comment>
<dbReference type="AlphaFoldDB" id="A0A9W6ZT23"/>
<organism evidence="1 2">
    <name type="scientific">Triparma laevis f. inornata</name>
    <dbReference type="NCBI Taxonomy" id="1714386"/>
    <lineage>
        <taxon>Eukaryota</taxon>
        <taxon>Sar</taxon>
        <taxon>Stramenopiles</taxon>
        <taxon>Ochrophyta</taxon>
        <taxon>Bolidophyceae</taxon>
        <taxon>Parmales</taxon>
        <taxon>Triparmaceae</taxon>
        <taxon>Triparma</taxon>
    </lineage>
</organism>
<protein>
    <submittedName>
        <fullName evidence="1">Uncharacterized protein</fullName>
    </submittedName>
</protein>
<dbReference type="EMBL" id="BLQM01000052">
    <property type="protein sequence ID" value="GMH56618.1"/>
    <property type="molecule type" value="Genomic_DNA"/>
</dbReference>
<sequence>MAKVAEIMITSFPLTSLLTGALCCASFAVPYGSLSPTSLPDFATSFCSSFPEGLSSVDIGSVVILEDTLESCYDAVTRGVTSRFHSATFNGELSSVPITVDDTEYKFVVGENDDHFYWAQLFCAYHEIGGEECARHVAVSAKAMLKEAQVFSNPEPEFYALPQPNLLLKAGEEVNVYYYDHETILMDSDEYEYGGAMAREWNMISSGVENHPGLRLSQNPQSAEVLICVLPTVVPSPNESIWWCPPLSTGGLQGGSHSYYSNPRLAIIDFTDSPTIPIDLSTLFQHSNIFTHAKTTFFKRSYVHRTSGITTSLPPHTLNPNFHPLPLSTLNSYINVNYKNSWETSRPFFITCTLRPSSASRNWVLTKLSEIVRDISPEKTFLGQVNDVTRTEVSQAYFKVLSQSRVIVTANPPSWEGDHRLFEALSSGSLVVIDRSSGYAYRHGLVDGVNCVMYDMWDEGSLERVVERYVRRGEEGFREAKGIAERGFEWAVREMGAEKRMEEVVMRSLAM</sequence>
<gene>
    <name evidence="1" type="ORF">TL16_g02177</name>
</gene>
<proteinExistence type="predicted"/>
<accession>A0A9W6ZT23</accession>
<reference evidence="2" key="1">
    <citation type="journal article" date="2023" name="Commun. Biol.">
        <title>Genome analysis of Parmales, the sister group of diatoms, reveals the evolutionary specialization of diatoms from phago-mixotrophs to photoautotrophs.</title>
        <authorList>
            <person name="Ban H."/>
            <person name="Sato S."/>
            <person name="Yoshikawa S."/>
            <person name="Yamada K."/>
            <person name="Nakamura Y."/>
            <person name="Ichinomiya M."/>
            <person name="Sato N."/>
            <person name="Blanc-Mathieu R."/>
            <person name="Endo H."/>
            <person name="Kuwata A."/>
            <person name="Ogata H."/>
        </authorList>
    </citation>
    <scope>NUCLEOTIDE SEQUENCE [LARGE SCALE GENOMIC DNA]</scope>
</reference>
<evidence type="ECO:0000313" key="2">
    <source>
        <dbReference type="Proteomes" id="UP001162640"/>
    </source>
</evidence>
<evidence type="ECO:0000313" key="1">
    <source>
        <dbReference type="EMBL" id="GMH56618.1"/>
    </source>
</evidence>
<dbReference type="Proteomes" id="UP001162640">
    <property type="component" value="Unassembled WGS sequence"/>
</dbReference>
<name>A0A9W6ZT23_9STRA</name>